<dbReference type="InterPro" id="IPR011009">
    <property type="entry name" value="Kinase-like_dom_sf"/>
</dbReference>
<accession>A0A336MHY0</accession>
<dbReference type="InterPro" id="IPR004119">
    <property type="entry name" value="EcKL"/>
</dbReference>
<dbReference type="AlphaFoldDB" id="A0A336MHY0"/>
<dbReference type="EMBL" id="UFQT01001323">
    <property type="protein sequence ID" value="SSX30032.1"/>
    <property type="molecule type" value="Genomic_DNA"/>
</dbReference>
<dbReference type="VEuPathDB" id="VectorBase:CSON001995"/>
<gene>
    <name evidence="2" type="primary">CSON001995</name>
</gene>
<dbReference type="PANTHER" id="PTHR11012">
    <property type="entry name" value="PROTEIN KINASE-LIKE DOMAIN-CONTAINING"/>
    <property type="match status" value="1"/>
</dbReference>
<name>A0A336MHY0_CULSO</name>
<dbReference type="InterPro" id="IPR015897">
    <property type="entry name" value="CHK_kinase-like"/>
</dbReference>
<dbReference type="Pfam" id="PF02958">
    <property type="entry name" value="EcKL"/>
    <property type="match status" value="1"/>
</dbReference>
<dbReference type="OMA" id="PYAIHIT"/>
<organism evidence="2">
    <name type="scientific">Culicoides sonorensis</name>
    <name type="common">Biting midge</name>
    <dbReference type="NCBI Taxonomy" id="179676"/>
    <lineage>
        <taxon>Eukaryota</taxon>
        <taxon>Metazoa</taxon>
        <taxon>Ecdysozoa</taxon>
        <taxon>Arthropoda</taxon>
        <taxon>Hexapoda</taxon>
        <taxon>Insecta</taxon>
        <taxon>Pterygota</taxon>
        <taxon>Neoptera</taxon>
        <taxon>Endopterygota</taxon>
        <taxon>Diptera</taxon>
        <taxon>Nematocera</taxon>
        <taxon>Chironomoidea</taxon>
        <taxon>Ceratopogonidae</taxon>
        <taxon>Ceratopogoninae</taxon>
        <taxon>Culicoides</taxon>
        <taxon>Monoculicoides</taxon>
    </lineage>
</organism>
<protein>
    <submittedName>
        <fullName evidence="2">CSON001995 protein</fullName>
    </submittedName>
</protein>
<feature type="domain" description="CHK kinase-like" evidence="1">
    <location>
        <begin position="132"/>
        <end position="334"/>
    </location>
</feature>
<dbReference type="SMART" id="SM00587">
    <property type="entry name" value="CHK"/>
    <property type="match status" value="1"/>
</dbReference>
<dbReference type="PANTHER" id="PTHR11012:SF8">
    <property type="entry name" value="JUVENILE HORMONE-INDUCIBLE PROTEIN 26"/>
    <property type="match status" value="1"/>
</dbReference>
<dbReference type="SUPFAM" id="SSF56112">
    <property type="entry name" value="Protein kinase-like (PK-like)"/>
    <property type="match status" value="1"/>
</dbReference>
<sequence>MQAAIATWIEDHLIPEMVKLRKLPVENATDDDEIKIRSVHASSLEISGFALTAPFKVHVELYTFANPSHVTAHNLVVKKTPPVPPEMYAGAQFDLLFKNEAVAYTEIIPMLSDKEKYPKYYYSETKATEATLVMDDFSNNGWKMSKNVYDLSLDHILCAVIEIGKFHGECYALKESKPEVFYNITKKLSETRYNNMDPTYQIVMKASVGRAIKAVQEGEYKRKIPAEFLLQLGLLLSNDPKKFGFDAVQPVEPLAIITHSDFLRNNIAFKYENDDPDSKPIDAMMFDMQTMRYSSPAIDLVTLLSNSAMHDVRGPNLDIILKKYHNTLINTLQAKMEPNYKIPEKYNFDNFYKEYVRMVPYGLHISTTFLPMLLEPIDNLHELMSEQFDPAKMQEMLTNRGGETVNVEIAHQIHECYELFKKLNMNLIDG</sequence>
<evidence type="ECO:0000259" key="1">
    <source>
        <dbReference type="SMART" id="SM00587"/>
    </source>
</evidence>
<evidence type="ECO:0000313" key="2">
    <source>
        <dbReference type="EMBL" id="SSX30032.1"/>
    </source>
</evidence>
<reference evidence="2" key="1">
    <citation type="submission" date="2018-07" db="EMBL/GenBank/DDBJ databases">
        <authorList>
            <person name="Quirk P.G."/>
            <person name="Krulwich T.A."/>
        </authorList>
    </citation>
    <scope>NUCLEOTIDE SEQUENCE</scope>
</reference>
<proteinExistence type="predicted"/>